<dbReference type="InterPro" id="IPR004604">
    <property type="entry name" value="DNA_recomb/repair_RecN"/>
</dbReference>
<gene>
    <name evidence="12" type="primary">recN</name>
    <name evidence="12" type="ORF">DKB62_10230</name>
</gene>
<dbReference type="KEGG" id="meg:DKB62_10230"/>
<keyword evidence="6" id="KW-0067">ATP-binding</keyword>
<feature type="domain" description="RecF/RecN/SMC N-terminal" evidence="11">
    <location>
        <begin position="1"/>
        <end position="511"/>
    </location>
</feature>
<proteinExistence type="inferred from homology"/>
<dbReference type="NCBIfam" id="TIGR00634">
    <property type="entry name" value="recN"/>
    <property type="match status" value="1"/>
</dbReference>
<dbReference type="GO" id="GO:0006281">
    <property type="term" value="P:DNA repair"/>
    <property type="evidence" value="ECO:0007669"/>
    <property type="project" value="UniProtKB-KW"/>
</dbReference>
<evidence type="ECO:0000256" key="4">
    <source>
        <dbReference type="ARBA" id="ARBA00022741"/>
    </source>
</evidence>
<dbReference type="PIRSF" id="PIRSF003128">
    <property type="entry name" value="RecN"/>
    <property type="match status" value="1"/>
</dbReference>
<evidence type="ECO:0000256" key="8">
    <source>
        <dbReference type="ARBA" id="ARBA00033408"/>
    </source>
</evidence>
<evidence type="ECO:0000256" key="3">
    <source>
        <dbReference type="ARBA" id="ARBA00021315"/>
    </source>
</evidence>
<organism evidence="12 13">
    <name type="scientific">Megasphaera stantonii</name>
    <dbReference type="NCBI Taxonomy" id="2144175"/>
    <lineage>
        <taxon>Bacteria</taxon>
        <taxon>Bacillati</taxon>
        <taxon>Bacillota</taxon>
        <taxon>Negativicutes</taxon>
        <taxon>Veillonellales</taxon>
        <taxon>Veillonellaceae</taxon>
        <taxon>Megasphaera</taxon>
    </lineage>
</organism>
<dbReference type="AlphaFoldDB" id="A0A346B1B7"/>
<reference evidence="12 13" key="1">
    <citation type="submission" date="2018-05" db="EMBL/GenBank/DDBJ databases">
        <title>Complete genome sequence of Megasphaera sp. AJH120T, isolated from the ceca of a chicken.</title>
        <authorList>
            <person name="Maki J."/>
            <person name="Looft T."/>
        </authorList>
    </citation>
    <scope>NUCLEOTIDE SEQUENCE [LARGE SCALE GENOMIC DNA]</scope>
    <source>
        <strain evidence="12 13">AJH120</strain>
    </source>
</reference>
<dbReference type="SUPFAM" id="SSF52540">
    <property type="entry name" value="P-loop containing nucleoside triphosphate hydrolases"/>
    <property type="match status" value="1"/>
</dbReference>
<dbReference type="Pfam" id="PF02463">
    <property type="entry name" value="SMC_N"/>
    <property type="match status" value="1"/>
</dbReference>
<evidence type="ECO:0000256" key="10">
    <source>
        <dbReference type="SAM" id="Coils"/>
    </source>
</evidence>
<dbReference type="EMBL" id="CP029462">
    <property type="protein sequence ID" value="AXL21910.1"/>
    <property type="molecule type" value="Genomic_DNA"/>
</dbReference>
<keyword evidence="7 9" id="KW-0234">DNA repair</keyword>
<dbReference type="RefSeq" id="WP_107196577.1">
    <property type="nucleotide sequence ID" value="NZ_CP029462.1"/>
</dbReference>
<protein>
    <recommendedName>
        <fullName evidence="3 9">DNA repair protein RecN</fullName>
    </recommendedName>
    <alternativeName>
        <fullName evidence="8 9">Recombination protein N</fullName>
    </alternativeName>
</protein>
<dbReference type="CDD" id="cd03241">
    <property type="entry name" value="ABC_RecN"/>
    <property type="match status" value="2"/>
</dbReference>
<evidence type="ECO:0000256" key="6">
    <source>
        <dbReference type="ARBA" id="ARBA00022840"/>
    </source>
</evidence>
<dbReference type="Proteomes" id="UP000254337">
    <property type="component" value="Chromosome"/>
</dbReference>
<evidence type="ECO:0000256" key="9">
    <source>
        <dbReference type="PIRNR" id="PIRNR003128"/>
    </source>
</evidence>
<sequence>MLQSLHIHNFALIEDLQFSFGEGITIFTGETGAGKSILLDAIGMLAGKRASASFVRQGTDAFRVEGAFFFSVIDEHLAHLLEENHIECDDGQLVICRQFYRSGRGTTLVNGTLVPTAVVKRIGEYLLDIHGQFDNRLIFDPAYHVGILDSLTPELQQERRRYDEMYGAWRSLCQQARKLQHDEGEKARMTSILDFQIKEIESAQLQIGEDDELEKKVRAASHAEHIKDNLKEAVFCLEGGERQKGIVEQLETIHRCLEKASAYDTAFDDLASKVETLSYEVEDVHDGLMRYADSFEFDERALDAMQSRLAAIDKLKRKYGLTIEEILAFLAKAKGEYERLDQSESLLAELQAKIKRQEQGLRRQAERLLLLRREADASFRQAMEETLHQLGMPNSRIAFHIEPMEKILPDGAASIELYFSANTGEAMQPLAKIASGGEISRIALALKSSAASAGGQTMIFDEIDVGISGQTGLKVAEHIRRLGRDNQVLCITHLPQTAAIADHHYFIYKREADGRTVSQVRPLSAEDHVLEIARMFAGDDATEASIEAAKQIVRQVRDDKI</sequence>
<dbReference type="PANTHER" id="PTHR11059:SF0">
    <property type="entry name" value="DNA REPAIR PROTEIN RECN"/>
    <property type="match status" value="1"/>
</dbReference>
<keyword evidence="13" id="KW-1185">Reference proteome</keyword>
<evidence type="ECO:0000313" key="13">
    <source>
        <dbReference type="Proteomes" id="UP000254337"/>
    </source>
</evidence>
<evidence type="ECO:0000256" key="5">
    <source>
        <dbReference type="ARBA" id="ARBA00022763"/>
    </source>
</evidence>
<keyword evidence="5 9" id="KW-0227">DNA damage</keyword>
<keyword evidence="4" id="KW-0547">Nucleotide-binding</keyword>
<feature type="coiled-coil region" evidence="10">
    <location>
        <begin position="333"/>
        <end position="367"/>
    </location>
</feature>
<dbReference type="GO" id="GO:0006310">
    <property type="term" value="P:DNA recombination"/>
    <property type="evidence" value="ECO:0007669"/>
    <property type="project" value="InterPro"/>
</dbReference>
<comment type="function">
    <text evidence="1 9">May be involved in recombinational repair of damaged DNA.</text>
</comment>
<accession>A0A346B1B7</accession>
<dbReference type="GO" id="GO:0043590">
    <property type="term" value="C:bacterial nucleoid"/>
    <property type="evidence" value="ECO:0007669"/>
    <property type="project" value="TreeGrafter"/>
</dbReference>
<evidence type="ECO:0000256" key="2">
    <source>
        <dbReference type="ARBA" id="ARBA00009441"/>
    </source>
</evidence>
<evidence type="ECO:0000259" key="11">
    <source>
        <dbReference type="Pfam" id="PF02463"/>
    </source>
</evidence>
<dbReference type="GO" id="GO:0009432">
    <property type="term" value="P:SOS response"/>
    <property type="evidence" value="ECO:0007669"/>
    <property type="project" value="TreeGrafter"/>
</dbReference>
<dbReference type="Gene3D" id="3.40.50.300">
    <property type="entry name" value="P-loop containing nucleotide triphosphate hydrolases"/>
    <property type="match status" value="2"/>
</dbReference>
<dbReference type="OrthoDB" id="9806954at2"/>
<dbReference type="GO" id="GO:0005524">
    <property type="term" value="F:ATP binding"/>
    <property type="evidence" value="ECO:0007669"/>
    <property type="project" value="UniProtKB-KW"/>
</dbReference>
<keyword evidence="10" id="KW-0175">Coiled coil</keyword>
<name>A0A346B1B7_9FIRM</name>
<comment type="similarity">
    <text evidence="2 9">Belongs to the RecN family.</text>
</comment>
<dbReference type="InterPro" id="IPR003395">
    <property type="entry name" value="RecF/RecN/SMC_N"/>
</dbReference>
<dbReference type="PANTHER" id="PTHR11059">
    <property type="entry name" value="DNA REPAIR PROTEIN RECN"/>
    <property type="match status" value="1"/>
</dbReference>
<dbReference type="InterPro" id="IPR027417">
    <property type="entry name" value="P-loop_NTPase"/>
</dbReference>
<evidence type="ECO:0000256" key="7">
    <source>
        <dbReference type="ARBA" id="ARBA00023204"/>
    </source>
</evidence>
<evidence type="ECO:0000313" key="12">
    <source>
        <dbReference type="EMBL" id="AXL21910.1"/>
    </source>
</evidence>
<evidence type="ECO:0000256" key="1">
    <source>
        <dbReference type="ARBA" id="ARBA00003618"/>
    </source>
</evidence>